<keyword evidence="7" id="KW-0967">Endosome</keyword>
<sequence>MVFFHFGDDSSSWAVGNDLYAFQCNLGGSVKAIWGELGALFSDKSMAGTRIQWLSTSPDGSYCLQERNGTIRTNRTDLIEAIRSVTQGASPRWNAYSVDHVSFSPYGAWFMRLQPNYGSGVVQLSSKGRFPDTFIVLASRYLDFSNHGLQPSSIQYAFFGAQDGVLIKLENGTTQWDRVGPKVADCLRNLGASSGGGGYYRSFLTSFSVGKNTALCPYNPDNFFVHAVPLMRGTAHDFYRYSVGCDGVTADFLDAIIKGGRPHPRTIPEPVPRDLVPDRTAEVKVHVEEKEGDDVWWAKEGKRGPDNDEIPQASRDIFERLFYTLVKETGNWYATGEQAAAVMRKAGLNDQLLSEIWERADVDKNGKLDRDEFIHAMWLVTQELSSLQDDGVVPRETLTDPGHANNALAAASNFTPLRRTDSMPASEPYHQPYHQPPESKNQTAKQDTSDLDRVDKQFGDMKLRESLMASIISEKPNIKWDDVAGLGPAKEELQEAIIFPLRFPQMFQGKRRARRAILLYGPPGTGKSYLAKAVATEVEHTLFSISSSDVMSKWFGDSEGLVRQLFELAREKKPAIIFIDEIDALCSSRDGGPGGGNEHTARMKTEFLVQMDGVGKDNSGVLVLAATNLPWSLDPAVRRRFQKRIHIPLPDAEARKQLFRIHLGDLGRDCTDKDIDELARRTEGFSGSDIANAIQDGLMVPVKKVQMATHFRKIRHAGSEYYTPCEGGDPGAIPMTWKKVPPNKLKEPSLTAEDLFVVMKHVKPSVAGDEIGKYHEWTEQFGLEGA</sequence>
<feature type="domain" description="EH" evidence="15">
    <location>
        <begin position="314"/>
        <end position="394"/>
    </location>
</feature>
<evidence type="ECO:0000256" key="6">
    <source>
        <dbReference type="ARBA" id="ARBA00022741"/>
    </source>
</evidence>
<evidence type="ECO:0000256" key="3">
    <source>
        <dbReference type="ARBA" id="ARBA00004413"/>
    </source>
</evidence>
<comment type="subcellular location">
    <subcellularLocation>
        <location evidence="3">Cell membrane</location>
        <topology evidence="3">Peripheral membrane protein</topology>
        <orientation evidence="3">Cytoplasmic side</orientation>
    </subcellularLocation>
    <subcellularLocation>
        <location evidence="2">Cytoplasm</location>
        <location evidence="2">Cytoskeleton</location>
        <location evidence="2">Actin patch</location>
    </subcellularLocation>
    <subcellularLocation>
        <location evidence="1">Endosome membrane</location>
        <topology evidence="1">Peripheral membrane protein</topology>
        <orientation evidence="1">Cytoplasmic side</orientation>
    </subcellularLocation>
</comment>
<dbReference type="PANTHER" id="PTHR23074:SF83">
    <property type="entry name" value="VACUOLAR PROTEIN SORTING-ASSOCIATED PROTEIN 4A"/>
    <property type="match status" value="1"/>
</dbReference>
<dbReference type="PROSITE" id="PS50222">
    <property type="entry name" value="EF_HAND_2"/>
    <property type="match status" value="1"/>
</dbReference>
<dbReference type="Pfam" id="PF09336">
    <property type="entry name" value="Vps4_C"/>
    <property type="match status" value="1"/>
</dbReference>
<evidence type="ECO:0000256" key="9">
    <source>
        <dbReference type="ARBA" id="ARBA00022840"/>
    </source>
</evidence>
<evidence type="ECO:0000256" key="5">
    <source>
        <dbReference type="ARBA" id="ARBA00022583"/>
    </source>
</evidence>
<keyword evidence="11" id="KW-0009">Actin-binding</keyword>
<evidence type="ECO:0000256" key="14">
    <source>
        <dbReference type="SAM" id="MobiDB-lite"/>
    </source>
</evidence>
<dbReference type="SMART" id="SM00027">
    <property type="entry name" value="EH"/>
    <property type="match status" value="1"/>
</dbReference>
<dbReference type="Gene3D" id="1.10.238.10">
    <property type="entry name" value="EF-hand"/>
    <property type="match status" value="1"/>
</dbReference>
<evidence type="ECO:0000256" key="4">
    <source>
        <dbReference type="ARBA" id="ARBA00011159"/>
    </source>
</evidence>
<keyword evidence="10" id="KW-0175">Coiled coil</keyword>
<dbReference type="InterPro" id="IPR050304">
    <property type="entry name" value="MT-severing_AAA_ATPase"/>
</dbReference>
<dbReference type="InterPro" id="IPR003593">
    <property type="entry name" value="AAA+_ATPase"/>
</dbReference>
<dbReference type="Pfam" id="PF12763">
    <property type="entry name" value="EH"/>
    <property type="match status" value="1"/>
</dbReference>
<dbReference type="InterPro" id="IPR003959">
    <property type="entry name" value="ATPase_AAA_core"/>
</dbReference>
<keyword evidence="18" id="KW-1185">Reference proteome</keyword>
<dbReference type="PANTHER" id="PTHR23074">
    <property type="entry name" value="AAA DOMAIN-CONTAINING"/>
    <property type="match status" value="1"/>
</dbReference>
<feature type="domain" description="EF-hand" evidence="16">
    <location>
        <begin position="348"/>
        <end position="383"/>
    </location>
</feature>
<dbReference type="CDD" id="cd00052">
    <property type="entry name" value="EH"/>
    <property type="match status" value="1"/>
</dbReference>
<dbReference type="Proteomes" id="UP001628179">
    <property type="component" value="Unassembled WGS sequence"/>
</dbReference>
<proteinExistence type="predicted"/>
<dbReference type="PROSITE" id="PS00674">
    <property type="entry name" value="AAA"/>
    <property type="match status" value="1"/>
</dbReference>
<evidence type="ECO:0000256" key="7">
    <source>
        <dbReference type="ARBA" id="ARBA00022753"/>
    </source>
</evidence>
<protein>
    <submittedName>
        <fullName evidence="17">EF-hand domain-containing protein</fullName>
    </submittedName>
</protein>
<evidence type="ECO:0000256" key="1">
    <source>
        <dbReference type="ARBA" id="ARBA00004125"/>
    </source>
</evidence>
<organism evidence="17 18">
    <name type="scientific">Madurella fahalii</name>
    <dbReference type="NCBI Taxonomy" id="1157608"/>
    <lineage>
        <taxon>Eukaryota</taxon>
        <taxon>Fungi</taxon>
        <taxon>Dikarya</taxon>
        <taxon>Ascomycota</taxon>
        <taxon>Pezizomycotina</taxon>
        <taxon>Sordariomycetes</taxon>
        <taxon>Sordariomycetidae</taxon>
        <taxon>Sordariales</taxon>
        <taxon>Sordariales incertae sedis</taxon>
        <taxon>Madurella</taxon>
    </lineage>
</organism>
<evidence type="ECO:0000313" key="17">
    <source>
        <dbReference type="EMBL" id="GAB1318475.1"/>
    </source>
</evidence>
<dbReference type="SMART" id="SM00382">
    <property type="entry name" value="AAA"/>
    <property type="match status" value="1"/>
</dbReference>
<comment type="function">
    <text evidence="13">Component of the PAN1 actin cytoskeleton-regulatory complex required for the internalization of endosomes during actin-coupled endocytosis. The complex links the site of endocytosis to the cell membrane-associated actin cytoskeleton. Mediates uptake of external molecules and vacuolar degradation of plasma membrane proteins. Plays a role in the proper organization of the cell membrane-associated actin cytoskeleton and promotes its destabilization.</text>
</comment>
<evidence type="ECO:0000256" key="13">
    <source>
        <dbReference type="ARBA" id="ARBA00025194"/>
    </source>
</evidence>
<dbReference type="PROSITE" id="PS00018">
    <property type="entry name" value="EF_HAND_1"/>
    <property type="match status" value="1"/>
</dbReference>
<dbReference type="InterPro" id="IPR041569">
    <property type="entry name" value="AAA_lid_3"/>
</dbReference>
<dbReference type="InterPro" id="IPR002048">
    <property type="entry name" value="EF_hand_dom"/>
</dbReference>
<keyword evidence="12" id="KW-0206">Cytoskeleton</keyword>
<dbReference type="RefSeq" id="XP_070920206.1">
    <property type="nucleotide sequence ID" value="XM_071064105.1"/>
</dbReference>
<name>A0ABQ0GLA1_9PEZI</name>
<evidence type="ECO:0000256" key="10">
    <source>
        <dbReference type="ARBA" id="ARBA00023054"/>
    </source>
</evidence>
<dbReference type="InterPro" id="IPR027417">
    <property type="entry name" value="P-loop_NTPase"/>
</dbReference>
<evidence type="ECO:0000313" key="18">
    <source>
        <dbReference type="Proteomes" id="UP001628179"/>
    </source>
</evidence>
<dbReference type="InterPro" id="IPR000261">
    <property type="entry name" value="EH_dom"/>
</dbReference>
<evidence type="ECO:0000256" key="12">
    <source>
        <dbReference type="ARBA" id="ARBA00023212"/>
    </source>
</evidence>
<dbReference type="SUPFAM" id="SSF47473">
    <property type="entry name" value="EF-hand"/>
    <property type="match status" value="1"/>
</dbReference>
<evidence type="ECO:0000259" key="15">
    <source>
        <dbReference type="PROSITE" id="PS50031"/>
    </source>
</evidence>
<accession>A0ABQ0GLA1</accession>
<dbReference type="InterPro" id="IPR015415">
    <property type="entry name" value="Spast_Vps4_C"/>
</dbReference>
<dbReference type="Gene3D" id="1.10.8.60">
    <property type="match status" value="1"/>
</dbReference>
<keyword evidence="6" id="KW-0547">Nucleotide-binding</keyword>
<gene>
    <name evidence="17" type="ORF">MFIFM68171_08685</name>
</gene>
<dbReference type="EMBL" id="BAAFSV010000005">
    <property type="protein sequence ID" value="GAB1318475.1"/>
    <property type="molecule type" value="Genomic_DNA"/>
</dbReference>
<keyword evidence="9" id="KW-0067">ATP-binding</keyword>
<keyword evidence="8" id="KW-0106">Calcium</keyword>
<feature type="region of interest" description="Disordered" evidence="14">
    <location>
        <begin position="391"/>
        <end position="451"/>
    </location>
</feature>
<dbReference type="InterPro" id="IPR011992">
    <property type="entry name" value="EF-hand-dom_pair"/>
</dbReference>
<dbReference type="InterPro" id="IPR003960">
    <property type="entry name" value="ATPase_AAA_CS"/>
</dbReference>
<dbReference type="GeneID" id="98179428"/>
<comment type="subunit">
    <text evidence="4">Component of the PAN1 actin cytoskeleton-regulatory complex.</text>
</comment>
<comment type="caution">
    <text evidence="17">The sequence shown here is derived from an EMBL/GenBank/DDBJ whole genome shotgun (WGS) entry which is preliminary data.</text>
</comment>
<dbReference type="Pfam" id="PF17862">
    <property type="entry name" value="AAA_lid_3"/>
    <property type="match status" value="1"/>
</dbReference>
<dbReference type="Gene3D" id="3.40.50.300">
    <property type="entry name" value="P-loop containing nucleotide triphosphate hydrolases"/>
    <property type="match status" value="1"/>
</dbReference>
<keyword evidence="12" id="KW-0963">Cytoplasm</keyword>
<dbReference type="SUPFAM" id="SSF52540">
    <property type="entry name" value="P-loop containing nucleoside triphosphate hydrolases"/>
    <property type="match status" value="1"/>
</dbReference>
<keyword evidence="5" id="KW-0254">Endocytosis</keyword>
<reference evidence="17 18" key="1">
    <citation type="submission" date="2024-09" db="EMBL/GenBank/DDBJ databases">
        <title>Itraconazole resistance in Madurella fahalii resulting from another homologue of gene encoding cytochrome P450 14-alpha sterol demethylase (CYP51).</title>
        <authorList>
            <person name="Yoshioka I."/>
            <person name="Fahal A.H."/>
            <person name="Kaneko S."/>
            <person name="Yaguchi T."/>
        </authorList>
    </citation>
    <scope>NUCLEOTIDE SEQUENCE [LARGE SCALE GENOMIC DNA]</scope>
    <source>
        <strain evidence="17 18">IFM 68171</strain>
    </source>
</reference>
<evidence type="ECO:0000256" key="11">
    <source>
        <dbReference type="ARBA" id="ARBA00023203"/>
    </source>
</evidence>
<dbReference type="Pfam" id="PF00004">
    <property type="entry name" value="AAA"/>
    <property type="match status" value="1"/>
</dbReference>
<dbReference type="PROSITE" id="PS50031">
    <property type="entry name" value="EH"/>
    <property type="match status" value="1"/>
</dbReference>
<evidence type="ECO:0000259" key="16">
    <source>
        <dbReference type="PROSITE" id="PS50222"/>
    </source>
</evidence>
<dbReference type="InterPro" id="IPR018247">
    <property type="entry name" value="EF_Hand_1_Ca_BS"/>
</dbReference>
<evidence type="ECO:0000256" key="2">
    <source>
        <dbReference type="ARBA" id="ARBA00004134"/>
    </source>
</evidence>
<evidence type="ECO:0000256" key="8">
    <source>
        <dbReference type="ARBA" id="ARBA00022837"/>
    </source>
</evidence>